<proteinExistence type="inferred from homology"/>
<evidence type="ECO:0000256" key="4">
    <source>
        <dbReference type="RuleBase" id="RU000363"/>
    </source>
</evidence>
<keyword evidence="6" id="KW-1185">Reference proteome</keyword>
<dbReference type="InterPro" id="IPR020904">
    <property type="entry name" value="Sc_DH/Rdtase_CS"/>
</dbReference>
<dbReference type="Pfam" id="PF00106">
    <property type="entry name" value="adh_short"/>
    <property type="match status" value="1"/>
</dbReference>
<dbReference type="Proteomes" id="UP001218188">
    <property type="component" value="Unassembled WGS sequence"/>
</dbReference>
<evidence type="ECO:0000256" key="1">
    <source>
        <dbReference type="ARBA" id="ARBA00006484"/>
    </source>
</evidence>
<reference evidence="5" key="1">
    <citation type="submission" date="2023-03" db="EMBL/GenBank/DDBJ databases">
        <title>Massive genome expansion in bonnet fungi (Mycena s.s.) driven by repeated elements and novel gene families across ecological guilds.</title>
        <authorList>
            <consortium name="Lawrence Berkeley National Laboratory"/>
            <person name="Harder C.B."/>
            <person name="Miyauchi S."/>
            <person name="Viragh M."/>
            <person name="Kuo A."/>
            <person name="Thoen E."/>
            <person name="Andreopoulos B."/>
            <person name="Lu D."/>
            <person name="Skrede I."/>
            <person name="Drula E."/>
            <person name="Henrissat B."/>
            <person name="Morin E."/>
            <person name="Kohler A."/>
            <person name="Barry K."/>
            <person name="LaButti K."/>
            <person name="Morin E."/>
            <person name="Salamov A."/>
            <person name="Lipzen A."/>
            <person name="Mereny Z."/>
            <person name="Hegedus B."/>
            <person name="Baldrian P."/>
            <person name="Stursova M."/>
            <person name="Weitz H."/>
            <person name="Taylor A."/>
            <person name="Grigoriev I.V."/>
            <person name="Nagy L.G."/>
            <person name="Martin F."/>
            <person name="Kauserud H."/>
        </authorList>
    </citation>
    <scope>NUCLEOTIDE SEQUENCE</scope>
    <source>
        <strain evidence="5">CBHHK200</strain>
    </source>
</reference>
<dbReference type="AlphaFoldDB" id="A0AAD6T9M2"/>
<dbReference type="PANTHER" id="PTHR24320:SF236">
    <property type="entry name" value="SHORT-CHAIN DEHYDROGENASE-RELATED"/>
    <property type="match status" value="1"/>
</dbReference>
<organism evidence="5 6">
    <name type="scientific">Mycena alexandri</name>
    <dbReference type="NCBI Taxonomy" id="1745969"/>
    <lineage>
        <taxon>Eukaryota</taxon>
        <taxon>Fungi</taxon>
        <taxon>Dikarya</taxon>
        <taxon>Basidiomycota</taxon>
        <taxon>Agaricomycotina</taxon>
        <taxon>Agaricomycetes</taxon>
        <taxon>Agaricomycetidae</taxon>
        <taxon>Agaricales</taxon>
        <taxon>Marasmiineae</taxon>
        <taxon>Mycenaceae</taxon>
        <taxon>Mycena</taxon>
    </lineage>
</organism>
<keyword evidence="2" id="KW-0521">NADP</keyword>
<dbReference type="PROSITE" id="PS00061">
    <property type="entry name" value="ADH_SHORT"/>
    <property type="match status" value="1"/>
</dbReference>
<dbReference type="EMBL" id="JARJCM010000016">
    <property type="protein sequence ID" value="KAJ7041567.1"/>
    <property type="molecule type" value="Genomic_DNA"/>
</dbReference>
<keyword evidence="3" id="KW-0560">Oxidoreductase</keyword>
<accession>A0AAD6T9M2</accession>
<dbReference type="PRINTS" id="PR00081">
    <property type="entry name" value="GDHRDH"/>
</dbReference>
<dbReference type="Gene3D" id="3.40.50.720">
    <property type="entry name" value="NAD(P)-binding Rossmann-like Domain"/>
    <property type="match status" value="1"/>
</dbReference>
<dbReference type="GO" id="GO:0016491">
    <property type="term" value="F:oxidoreductase activity"/>
    <property type="evidence" value="ECO:0007669"/>
    <property type="project" value="UniProtKB-KW"/>
</dbReference>
<evidence type="ECO:0000256" key="3">
    <source>
        <dbReference type="ARBA" id="ARBA00023002"/>
    </source>
</evidence>
<dbReference type="InterPro" id="IPR036291">
    <property type="entry name" value="NAD(P)-bd_dom_sf"/>
</dbReference>
<dbReference type="InterPro" id="IPR002347">
    <property type="entry name" value="SDR_fam"/>
</dbReference>
<sequence>MGVIWDLVTSLTMESYPPRPIFTLQDVPDLSGKVFIVTGGNSGIGFETVKELVTHGARVFMASRSRSKAEEAIASITKDTGKSPIFLELDLADLVSVQKAARIFLEKETRLDVLYNSAGIMIPPIEQITQQGYDMQFGLVLGHFYLTKLLLPIMISTAKSSPNGKARVVNVSSGAHHFCGLDFPSFKDGAARRKRTTHALYAQSKFGMVVLTAELAKRYGDQGIVSLALNPGNVATPLQREIQGFQRTVTSFILYPVRPLGIITHMWAGTAAETAEYNGKYLRPWARLGAPRQDTQDPELGRRLWNWLEDQVQGVTE</sequence>
<comment type="similarity">
    <text evidence="1 4">Belongs to the short-chain dehydrogenases/reductases (SDR) family.</text>
</comment>
<dbReference type="PANTHER" id="PTHR24320">
    <property type="entry name" value="RETINOL DEHYDROGENASE"/>
    <property type="match status" value="1"/>
</dbReference>
<evidence type="ECO:0000256" key="2">
    <source>
        <dbReference type="ARBA" id="ARBA00022857"/>
    </source>
</evidence>
<dbReference type="PRINTS" id="PR00080">
    <property type="entry name" value="SDRFAMILY"/>
</dbReference>
<name>A0AAD6T9M2_9AGAR</name>
<gene>
    <name evidence="5" type="ORF">C8F04DRAFT_1079280</name>
</gene>
<evidence type="ECO:0000313" key="5">
    <source>
        <dbReference type="EMBL" id="KAJ7041567.1"/>
    </source>
</evidence>
<evidence type="ECO:0000313" key="6">
    <source>
        <dbReference type="Proteomes" id="UP001218188"/>
    </source>
</evidence>
<dbReference type="SUPFAM" id="SSF51735">
    <property type="entry name" value="NAD(P)-binding Rossmann-fold domains"/>
    <property type="match status" value="1"/>
</dbReference>
<protein>
    <submittedName>
        <fullName evidence="5">NAD-P-binding protein</fullName>
    </submittedName>
</protein>
<comment type="caution">
    <text evidence="5">The sequence shown here is derived from an EMBL/GenBank/DDBJ whole genome shotgun (WGS) entry which is preliminary data.</text>
</comment>